<evidence type="ECO:0000313" key="3">
    <source>
        <dbReference type="EMBL" id="UWX53752.1"/>
    </source>
</evidence>
<dbReference type="RefSeq" id="WP_260571262.1">
    <property type="nucleotide sequence ID" value="NZ_CP104205.1"/>
</dbReference>
<keyword evidence="1" id="KW-1133">Transmembrane helix</keyword>
<dbReference type="EMBL" id="CP104205">
    <property type="protein sequence ID" value="UWX53752.1"/>
    <property type="molecule type" value="Genomic_DNA"/>
</dbReference>
<gene>
    <name evidence="3" type="ORF">NYZ99_11415</name>
</gene>
<keyword evidence="1" id="KW-0812">Transmembrane</keyword>
<evidence type="ECO:0000259" key="2">
    <source>
        <dbReference type="Pfam" id="PF13239"/>
    </source>
</evidence>
<feature type="transmembrane region" description="Helical" evidence="1">
    <location>
        <begin position="67"/>
        <end position="87"/>
    </location>
</feature>
<feature type="transmembrane region" description="Helical" evidence="1">
    <location>
        <begin position="28"/>
        <end position="47"/>
    </location>
</feature>
<organism evidence="3 4">
    <name type="scientific">Maribacter litopenaei</name>
    <dbReference type="NCBI Taxonomy" id="2976127"/>
    <lineage>
        <taxon>Bacteria</taxon>
        <taxon>Pseudomonadati</taxon>
        <taxon>Bacteroidota</taxon>
        <taxon>Flavobacteriia</taxon>
        <taxon>Flavobacteriales</taxon>
        <taxon>Flavobacteriaceae</taxon>
        <taxon>Maribacter</taxon>
    </lineage>
</organism>
<proteinExistence type="predicted"/>
<accession>A0ABY5Y407</accession>
<dbReference type="Proteomes" id="UP001059209">
    <property type="component" value="Chromosome"/>
</dbReference>
<protein>
    <submittedName>
        <fullName evidence="3">2TM domain-containing protein</fullName>
    </submittedName>
</protein>
<evidence type="ECO:0000256" key="1">
    <source>
        <dbReference type="SAM" id="Phobius"/>
    </source>
</evidence>
<keyword evidence="4" id="KW-1185">Reference proteome</keyword>
<feature type="domain" description="2TM" evidence="2">
    <location>
        <begin position="11"/>
        <end position="113"/>
    </location>
</feature>
<reference evidence="3" key="1">
    <citation type="submission" date="2022-09" db="EMBL/GenBank/DDBJ databases">
        <title>Maribacter litopenaei sp. nov., isolated from the intestinal tract of the Pacific White Shrimp, Litopenaeus vannamei.</title>
        <authorList>
            <person name="Kim S.Y."/>
            <person name="Hwang C.Y."/>
        </authorList>
    </citation>
    <scope>NUCLEOTIDE SEQUENCE</scope>
    <source>
        <strain evidence="3">HL-LV01</strain>
    </source>
</reference>
<dbReference type="Pfam" id="PF13239">
    <property type="entry name" value="2TM"/>
    <property type="match status" value="1"/>
</dbReference>
<name>A0ABY5Y407_9FLAO</name>
<dbReference type="InterPro" id="IPR025698">
    <property type="entry name" value="2TM_dom"/>
</dbReference>
<evidence type="ECO:0000313" key="4">
    <source>
        <dbReference type="Proteomes" id="UP001059209"/>
    </source>
</evidence>
<sequence>MNQSQNESYIKARKRIEDMKKFYRHLRIFIIVNVLLLLIKLNLFNWFKDDYDWLQSPQFNDWMGWNFLGTPVLWGIGLLAHGLYVFTFKSKPWQELKPGFLKRWEERQLERILKEEEEKVSRRD</sequence>
<keyword evidence="1" id="KW-0472">Membrane</keyword>